<dbReference type="InterPro" id="IPR003367">
    <property type="entry name" value="Thrombospondin_3-like_rpt"/>
</dbReference>
<proteinExistence type="predicted"/>
<dbReference type="EMBL" id="VLLE01000003">
    <property type="protein sequence ID" value="TWI83539.1"/>
    <property type="molecule type" value="Genomic_DNA"/>
</dbReference>
<protein>
    <submittedName>
        <fullName evidence="2">Thrombospondin type 3 repeat-containing protein</fullName>
    </submittedName>
</protein>
<name>A0A562SQK2_9BACT</name>
<dbReference type="SUPFAM" id="SSF55486">
    <property type="entry name" value="Metalloproteases ('zincins'), catalytic domain"/>
    <property type="match status" value="1"/>
</dbReference>
<dbReference type="Gene3D" id="4.10.1080.10">
    <property type="entry name" value="TSP type-3 repeat"/>
    <property type="match status" value="1"/>
</dbReference>
<comment type="caution">
    <text evidence="2">The sequence shown here is derived from an EMBL/GenBank/DDBJ whole genome shotgun (WGS) entry which is preliminary data.</text>
</comment>
<evidence type="ECO:0000313" key="3">
    <source>
        <dbReference type="Proteomes" id="UP000316167"/>
    </source>
</evidence>
<organism evidence="2 3">
    <name type="scientific">Lacibacter cauensis</name>
    <dbReference type="NCBI Taxonomy" id="510947"/>
    <lineage>
        <taxon>Bacteria</taxon>
        <taxon>Pseudomonadati</taxon>
        <taxon>Bacteroidota</taxon>
        <taxon>Chitinophagia</taxon>
        <taxon>Chitinophagales</taxon>
        <taxon>Chitinophagaceae</taxon>
        <taxon>Lacibacter</taxon>
    </lineage>
</organism>
<keyword evidence="3" id="KW-1185">Reference proteome</keyword>
<dbReference type="PROSITE" id="PS51257">
    <property type="entry name" value="PROKAR_LIPOPROTEIN"/>
    <property type="match status" value="1"/>
</dbReference>
<reference evidence="2 3" key="1">
    <citation type="journal article" date="2015" name="Stand. Genomic Sci.">
        <title>Genomic Encyclopedia of Bacterial and Archaeal Type Strains, Phase III: the genomes of soil and plant-associated and newly described type strains.</title>
        <authorList>
            <person name="Whitman W.B."/>
            <person name="Woyke T."/>
            <person name="Klenk H.P."/>
            <person name="Zhou Y."/>
            <person name="Lilburn T.G."/>
            <person name="Beck B.J."/>
            <person name="De Vos P."/>
            <person name="Vandamme P."/>
            <person name="Eisen J.A."/>
            <person name="Garrity G."/>
            <person name="Hugenholtz P."/>
            <person name="Kyrpides N.C."/>
        </authorList>
    </citation>
    <scope>NUCLEOTIDE SEQUENCE [LARGE SCALE GENOMIC DNA]</scope>
    <source>
        <strain evidence="2 3">CGMCC 1.7271</strain>
    </source>
</reference>
<accession>A0A562SQK2</accession>
<keyword evidence="1" id="KW-0732">Signal</keyword>
<dbReference type="GO" id="GO:0007155">
    <property type="term" value="P:cell adhesion"/>
    <property type="evidence" value="ECO:0007669"/>
    <property type="project" value="InterPro"/>
</dbReference>
<dbReference type="AlphaFoldDB" id="A0A562SQK2"/>
<dbReference type="InterPro" id="IPR028974">
    <property type="entry name" value="TSP_type-3_rpt"/>
</dbReference>
<dbReference type="SUPFAM" id="SSF103647">
    <property type="entry name" value="TSP type-3 repeat"/>
    <property type="match status" value="1"/>
</dbReference>
<sequence>MKKLIVYASVLILAACQKENSTLTEQQALTPAQAIASKKKETCDFLKGNYNSIRRGELFADNFIAGRGKDVDKDGIPDNVDNCKSTYNPDQADSDKDGIGDACETSTSIVTTPTVTSSSWLLYLDFDGQTVSSPYWNGGVPFYATPSGFTSTEIANILAEVTNDYAAFTNIKVTTDSAAYFAAAANRRQRIIITQYHEWYGAAGGVAYIDSWTWGLEIPGFVFSKALGYSQKNVWEASSHEGGHTIGLYHQSLYDANCNWLAEYNPGGNGEAPIMGVSYNQPIGKWWIGPTTSCKTTQDDASVIAAKVR</sequence>
<evidence type="ECO:0000313" key="2">
    <source>
        <dbReference type="EMBL" id="TWI83539.1"/>
    </source>
</evidence>
<dbReference type="Pfam" id="PF02412">
    <property type="entry name" value="TSP_3"/>
    <property type="match status" value="2"/>
</dbReference>
<dbReference type="RefSeq" id="WP_144885774.1">
    <property type="nucleotide sequence ID" value="NZ_VLLE01000003.1"/>
</dbReference>
<dbReference type="Proteomes" id="UP000316167">
    <property type="component" value="Unassembled WGS sequence"/>
</dbReference>
<evidence type="ECO:0000256" key="1">
    <source>
        <dbReference type="ARBA" id="ARBA00022729"/>
    </source>
</evidence>
<dbReference type="GO" id="GO:0005509">
    <property type="term" value="F:calcium ion binding"/>
    <property type="evidence" value="ECO:0007669"/>
    <property type="project" value="InterPro"/>
</dbReference>
<dbReference type="OrthoDB" id="9815940at2"/>
<gene>
    <name evidence="2" type="ORF">IQ13_1651</name>
</gene>